<dbReference type="FunCoup" id="A0A7I4BVT2">
    <property type="interactions" value="1252"/>
</dbReference>
<dbReference type="EMBL" id="ABEU02000001">
    <property type="status" value="NOT_ANNOTATED_CDS"/>
    <property type="molecule type" value="Genomic_DNA"/>
</dbReference>
<organism evidence="1 2">
    <name type="scientific">Physcomitrium patens</name>
    <name type="common">Spreading-leaved earth moss</name>
    <name type="synonym">Physcomitrella patens</name>
    <dbReference type="NCBI Taxonomy" id="3218"/>
    <lineage>
        <taxon>Eukaryota</taxon>
        <taxon>Viridiplantae</taxon>
        <taxon>Streptophyta</taxon>
        <taxon>Embryophyta</taxon>
        <taxon>Bryophyta</taxon>
        <taxon>Bryophytina</taxon>
        <taxon>Bryopsida</taxon>
        <taxon>Funariidae</taxon>
        <taxon>Funariales</taxon>
        <taxon>Funariaceae</taxon>
        <taxon>Physcomitrium</taxon>
    </lineage>
</organism>
<reference evidence="1 2" key="1">
    <citation type="journal article" date="2008" name="Science">
        <title>The Physcomitrella genome reveals evolutionary insights into the conquest of land by plants.</title>
        <authorList>
            <person name="Rensing S."/>
            <person name="Lang D."/>
            <person name="Zimmer A."/>
            <person name="Terry A."/>
            <person name="Salamov A."/>
            <person name="Shapiro H."/>
            <person name="Nishiyama T."/>
            <person name="Perroud P.-F."/>
            <person name="Lindquist E."/>
            <person name="Kamisugi Y."/>
            <person name="Tanahashi T."/>
            <person name="Sakakibara K."/>
            <person name="Fujita T."/>
            <person name="Oishi K."/>
            <person name="Shin-I T."/>
            <person name="Kuroki Y."/>
            <person name="Toyoda A."/>
            <person name="Suzuki Y."/>
            <person name="Hashimoto A."/>
            <person name="Yamaguchi K."/>
            <person name="Sugano A."/>
            <person name="Kohara Y."/>
            <person name="Fujiyama A."/>
            <person name="Anterola A."/>
            <person name="Aoki S."/>
            <person name="Ashton N."/>
            <person name="Barbazuk W.B."/>
            <person name="Barker E."/>
            <person name="Bennetzen J."/>
            <person name="Bezanilla M."/>
            <person name="Blankenship R."/>
            <person name="Cho S.H."/>
            <person name="Dutcher S."/>
            <person name="Estelle M."/>
            <person name="Fawcett J.A."/>
            <person name="Gundlach H."/>
            <person name="Hanada K."/>
            <person name="Heyl A."/>
            <person name="Hicks K.A."/>
            <person name="Hugh J."/>
            <person name="Lohr M."/>
            <person name="Mayer K."/>
            <person name="Melkozernov A."/>
            <person name="Murata T."/>
            <person name="Nelson D."/>
            <person name="Pils B."/>
            <person name="Prigge M."/>
            <person name="Reiss B."/>
            <person name="Renner T."/>
            <person name="Rombauts S."/>
            <person name="Rushton P."/>
            <person name="Sanderfoot A."/>
            <person name="Schween G."/>
            <person name="Shiu S.-H."/>
            <person name="Stueber K."/>
            <person name="Theodoulou F.L."/>
            <person name="Tu H."/>
            <person name="Van de Peer Y."/>
            <person name="Verrier P.J."/>
            <person name="Waters E."/>
            <person name="Wood A."/>
            <person name="Yang L."/>
            <person name="Cove D."/>
            <person name="Cuming A."/>
            <person name="Hasebe M."/>
            <person name="Lucas S."/>
            <person name="Mishler D.B."/>
            <person name="Reski R."/>
            <person name="Grigoriev I."/>
            <person name="Quatrano R.S."/>
            <person name="Boore J.L."/>
        </authorList>
    </citation>
    <scope>NUCLEOTIDE SEQUENCE [LARGE SCALE GENOMIC DNA]</scope>
    <source>
        <strain evidence="1 2">cv. Gransden 2004</strain>
    </source>
</reference>
<dbReference type="InterPro" id="IPR010765">
    <property type="entry name" value="DUF1350"/>
</dbReference>
<dbReference type="Pfam" id="PF07082">
    <property type="entry name" value="DUF1350"/>
    <property type="match status" value="2"/>
</dbReference>
<dbReference type="EnsemblPlants" id="Pp3c1_38250V3.4">
    <property type="protein sequence ID" value="Pp3c1_38250V3.4"/>
    <property type="gene ID" value="Pp3c1_38250"/>
</dbReference>
<evidence type="ECO:0000313" key="1">
    <source>
        <dbReference type="EnsemblPlants" id="Pp3c1_38250V3.4"/>
    </source>
</evidence>
<reference evidence="1" key="3">
    <citation type="submission" date="2020-12" db="UniProtKB">
        <authorList>
            <consortium name="EnsemblPlants"/>
        </authorList>
    </citation>
    <scope>IDENTIFICATION</scope>
</reference>
<gene>
    <name evidence="1" type="primary">LOC112285558</name>
</gene>
<name>A0A7I4BVT2_PHYPA</name>
<accession>A0A7I4BVT2</accession>
<dbReference type="Gramene" id="Pp3c1_38250V3.4">
    <property type="protein sequence ID" value="Pp3c1_38250V3.4"/>
    <property type="gene ID" value="Pp3c1_38250"/>
</dbReference>
<dbReference type="AlphaFoldDB" id="A0A7I4BVT2"/>
<dbReference type="Proteomes" id="UP000006727">
    <property type="component" value="Chromosome 1"/>
</dbReference>
<dbReference type="PANTHER" id="PTHR34127:SF3">
    <property type="entry name" value="INITIATION FACTOR 4F SUBUNIT (DUF1350)"/>
    <property type="match status" value="1"/>
</dbReference>
<reference evidence="1 2" key="2">
    <citation type="journal article" date="2018" name="Plant J.">
        <title>The Physcomitrella patens chromosome-scale assembly reveals moss genome structure and evolution.</title>
        <authorList>
            <person name="Lang D."/>
            <person name="Ullrich K.K."/>
            <person name="Murat F."/>
            <person name="Fuchs J."/>
            <person name="Jenkins J."/>
            <person name="Haas F.B."/>
            <person name="Piednoel M."/>
            <person name="Gundlach H."/>
            <person name="Van Bel M."/>
            <person name="Meyberg R."/>
            <person name="Vives C."/>
            <person name="Morata J."/>
            <person name="Symeonidi A."/>
            <person name="Hiss M."/>
            <person name="Muchero W."/>
            <person name="Kamisugi Y."/>
            <person name="Saleh O."/>
            <person name="Blanc G."/>
            <person name="Decker E.L."/>
            <person name="van Gessel N."/>
            <person name="Grimwood J."/>
            <person name="Hayes R.D."/>
            <person name="Graham S.W."/>
            <person name="Gunter L.E."/>
            <person name="McDaniel S.F."/>
            <person name="Hoernstein S.N.W."/>
            <person name="Larsson A."/>
            <person name="Li F.W."/>
            <person name="Perroud P.F."/>
            <person name="Phillips J."/>
            <person name="Ranjan P."/>
            <person name="Rokshar D.S."/>
            <person name="Rothfels C.J."/>
            <person name="Schneider L."/>
            <person name="Shu S."/>
            <person name="Stevenson D.W."/>
            <person name="Thummler F."/>
            <person name="Tillich M."/>
            <person name="Villarreal Aguilar J.C."/>
            <person name="Widiez T."/>
            <person name="Wong G.K."/>
            <person name="Wymore A."/>
            <person name="Zhang Y."/>
            <person name="Zimmer A.D."/>
            <person name="Quatrano R.S."/>
            <person name="Mayer K.F.X."/>
            <person name="Goodstein D."/>
            <person name="Casacuberta J.M."/>
            <person name="Vandepoele K."/>
            <person name="Reski R."/>
            <person name="Cuming A.C."/>
            <person name="Tuskan G.A."/>
            <person name="Maumus F."/>
            <person name="Salse J."/>
            <person name="Schmutz J."/>
            <person name="Rensing S.A."/>
        </authorList>
    </citation>
    <scope>NUCLEOTIDE SEQUENCE [LARGE SCALE GENOMIC DNA]</scope>
    <source>
        <strain evidence="1 2">cv. Gransden 2004</strain>
    </source>
</reference>
<dbReference type="InterPro" id="IPR029058">
    <property type="entry name" value="AB_hydrolase_fold"/>
</dbReference>
<dbReference type="Gene3D" id="3.40.50.1820">
    <property type="entry name" value="alpha/beta hydrolase"/>
    <property type="match status" value="1"/>
</dbReference>
<evidence type="ECO:0000313" key="2">
    <source>
        <dbReference type="Proteomes" id="UP000006727"/>
    </source>
</evidence>
<dbReference type="InParanoid" id="A0A7I4BVT2"/>
<proteinExistence type="predicted"/>
<dbReference type="SUPFAM" id="SSF53474">
    <property type="entry name" value="alpha/beta-Hydrolases"/>
    <property type="match status" value="1"/>
</dbReference>
<dbReference type="PANTHER" id="PTHR34127">
    <property type="entry name" value="OS04G0405600 PROTEIN"/>
    <property type="match status" value="1"/>
</dbReference>
<sequence length="417" mass="44582">MSQAACFRTLPQASCAANFGHESLSRVGDVSSSSVNKFLPGLCIYPKRPARRTPHSGLRLRTLSRNFMVRARRSVVTCSAASDRMRGTASFERVCDCLVYPSLDQNGRTKGVIHFIGGAFIGAAPDVIYSSVLIELLAKEGYLIVATPFSLSFDHTVSAQGIHTRFNTCLDYLSNTGFAGLSAGDISTLPVYSVGHSLGALMQVVIGSTCSGGRLPKASALISFNNKPASDAVPFFDQMGPTLAQVAPIVESSPATEFARAFSSEAIRAVLDSRVPLPPAVGDNLQSFRQFLDQIPAVFDQVSQGVSEFTPTPAQNRAAASLSYAVPNNLLVKFTQDAIDETDVLEEILGPRSEALGGKLTKVVLTGNHLTPVAPDVKWQAGREYTPADAVAQVLRNVALADLRVLSRNIADWFSSL</sequence>
<keyword evidence="2" id="KW-1185">Reference proteome</keyword>
<protein>
    <submittedName>
        <fullName evidence="1">Uncharacterized protein</fullName>
    </submittedName>
</protein>